<keyword evidence="1" id="KW-0732">Signal</keyword>
<feature type="compositionally biased region" description="Low complexity" evidence="2">
    <location>
        <begin position="8"/>
        <end position="24"/>
    </location>
</feature>
<sequence length="931" mass="101045">MIRSRCRPPQSHSPSGWSPSPRGVRSRGSLPPFFGIFAAFLLLANPCSAQQAPRVLGTYPENNATHVLPDVRIKFIFDRPTGKTAFYSIAPDTSTGGLTGTGPDTWSPRGDTLTITPFQPLAFGHSYSFKLNTLQDTTGAVYNNPSYYDEVYTFRVISRAVVERVQAQGNVNLSLTPDVPLPATIPVRETAGTAVTFTSARVQLLPSPFITNDGSVPLDLSVTPLYEYTLPFGGFLPRLGATGLTVPVLIPASVARTIPQGMLGVRLTFTGADEVSTPVVVDACFRVEPTSVLCHQATVLPAMATDVLVRSAVLEWPVHGAVIAAGDTIVPRAVVVGNGTGPFRAGFYMDGDLISIEEGYMEAGRPVTVAMRGPLPTRRLGEHRLQFQVEAPQPFSANPVSFVCAPPPNGVSPLKAPFMKPPTSTPEVVPYRPLRSSLTWLAEGRSSFRGEQGSAVGWGSWDGVYDVTSTRQLQASVSMRLRFDETRNGSGKPQHLKLRYTDPRGSLEWSDAPPVGATESPLLMSPVPRRSAQAALHRTPLGELEGYLALASHPISAAGPIRGSGSDLYAARLARSWLGEKVRTTLYAGYTHEKRGPATYPLSAGDSGVVHRSVTYGATGRFDLPGAWTLLADGATVRHRTTAGVEEGRSRTAWRGELQGVEAGIKAQAQVFSYQPSLETALNPYALSDRRGGYARLDRALWKWNLFGSFRSEEPASREGLVPVVRVQTGTIGARLMMNPDSWVTPSFVRVTHRGANTELTEDRIATEYTAAEPLGGRTTARFDLTFLKDPMRTGTNRRIVSGSLVSTRRHPGRVLSTVTLGVEQNRSRELDLTDMTFQGSFEARWEAIPGRVLVTPFVSGASRTYDLQGYRDERYSGHLQLAFLRVPGLGENAVALEGRIDRLRQTATTTVRLDESVQLTIGQRFRIGGM</sequence>
<protein>
    <recommendedName>
        <fullName evidence="3">SbsA Ig-like domain-containing protein</fullName>
    </recommendedName>
</protein>
<evidence type="ECO:0000256" key="2">
    <source>
        <dbReference type="SAM" id="MobiDB-lite"/>
    </source>
</evidence>
<evidence type="ECO:0000313" key="5">
    <source>
        <dbReference type="Proteomes" id="UP000316292"/>
    </source>
</evidence>
<name>A0A538S9R3_UNCEI</name>
<dbReference type="Proteomes" id="UP000316292">
    <property type="component" value="Unassembled WGS sequence"/>
</dbReference>
<organism evidence="4 5">
    <name type="scientific">Eiseniibacteriota bacterium</name>
    <dbReference type="NCBI Taxonomy" id="2212470"/>
    <lineage>
        <taxon>Bacteria</taxon>
        <taxon>Candidatus Eiseniibacteriota</taxon>
    </lineage>
</organism>
<evidence type="ECO:0000259" key="3">
    <source>
        <dbReference type="Pfam" id="PF13205"/>
    </source>
</evidence>
<evidence type="ECO:0000256" key="1">
    <source>
        <dbReference type="ARBA" id="ARBA00022729"/>
    </source>
</evidence>
<gene>
    <name evidence="4" type="ORF">E6K71_08200</name>
</gene>
<reference evidence="4 5" key="1">
    <citation type="journal article" date="2019" name="Nat. Microbiol.">
        <title>Mediterranean grassland soil C-N compound turnover is dependent on rainfall and depth, and is mediated by genomically divergent microorganisms.</title>
        <authorList>
            <person name="Diamond S."/>
            <person name="Andeer P.F."/>
            <person name="Li Z."/>
            <person name="Crits-Christoph A."/>
            <person name="Burstein D."/>
            <person name="Anantharaman K."/>
            <person name="Lane K.R."/>
            <person name="Thomas B.C."/>
            <person name="Pan C."/>
            <person name="Northen T.R."/>
            <person name="Banfield J.F."/>
        </authorList>
    </citation>
    <scope>NUCLEOTIDE SEQUENCE [LARGE SCALE GENOMIC DNA]</scope>
    <source>
        <strain evidence="4">WS_1</strain>
    </source>
</reference>
<dbReference type="Pfam" id="PF13205">
    <property type="entry name" value="Big_5"/>
    <property type="match status" value="1"/>
</dbReference>
<feature type="domain" description="SbsA Ig-like" evidence="3">
    <location>
        <begin position="50"/>
        <end position="154"/>
    </location>
</feature>
<dbReference type="InterPro" id="IPR032812">
    <property type="entry name" value="SbsA_Ig"/>
</dbReference>
<feature type="region of interest" description="Disordered" evidence="2">
    <location>
        <begin position="1"/>
        <end position="24"/>
    </location>
</feature>
<comment type="caution">
    <text evidence="4">The sequence shown here is derived from an EMBL/GenBank/DDBJ whole genome shotgun (WGS) entry which is preliminary data.</text>
</comment>
<evidence type="ECO:0000313" key="4">
    <source>
        <dbReference type="EMBL" id="TMQ48114.1"/>
    </source>
</evidence>
<accession>A0A538S9R3</accession>
<dbReference type="AlphaFoldDB" id="A0A538S9R3"/>
<proteinExistence type="predicted"/>
<dbReference type="EMBL" id="VBOR01000088">
    <property type="protein sequence ID" value="TMQ48114.1"/>
    <property type="molecule type" value="Genomic_DNA"/>
</dbReference>